<evidence type="ECO:0000256" key="1">
    <source>
        <dbReference type="SAM" id="Phobius"/>
    </source>
</evidence>
<gene>
    <name evidence="2" type="ORF">METZ01_LOCUS200400</name>
</gene>
<keyword evidence="1" id="KW-0812">Transmembrane</keyword>
<keyword evidence="1" id="KW-0472">Membrane</keyword>
<organism evidence="2">
    <name type="scientific">marine metagenome</name>
    <dbReference type="NCBI Taxonomy" id="408172"/>
    <lineage>
        <taxon>unclassified sequences</taxon>
        <taxon>metagenomes</taxon>
        <taxon>ecological metagenomes</taxon>
    </lineage>
</organism>
<feature type="transmembrane region" description="Helical" evidence="1">
    <location>
        <begin position="364"/>
        <end position="385"/>
    </location>
</feature>
<name>A0A382E9T8_9ZZZZ</name>
<protein>
    <submittedName>
        <fullName evidence="2">Uncharacterized protein</fullName>
    </submittedName>
</protein>
<accession>A0A382E9T8</accession>
<dbReference type="EMBL" id="UINC01043467">
    <property type="protein sequence ID" value="SVB47546.1"/>
    <property type="molecule type" value="Genomic_DNA"/>
</dbReference>
<evidence type="ECO:0000313" key="2">
    <source>
        <dbReference type="EMBL" id="SVB47546.1"/>
    </source>
</evidence>
<sequence length="386" mass="42185">MQIKANTFLALMIFLCASTSLYAQQKDISKLFEERVKLVDGQMSFNTHGVTYNHGKAPQVNNRDSNFYSTLVDSSKNGYGAYSKSTNPLAYGVDEGYFAVYRQLDDDMDTHGVIGAAQSEDGEEWYTSQGLNMIYPNGDESPNLPTATGTPQGRYPSAGYAAGAKPTAIWNEYANASFGGGVNGGYPLHAYNTLGMGEDAYWVDPVQTNSGCATYPCDPPDLWVGNATLIPTGGGSMGDYKFLAAYVSWEAGTYKSYMITSSYHTNGYNLLNDPYLWTDDLEITDDGDSIFYGGNYVSNGDYHINAEGLGYMVQVGWPNLTDYDGDDTDVGELSFWAQGFFIKQTEVVFNVPEKFTTASCDAKAANLFFAGLNGILVIFFISLTIF</sequence>
<proteinExistence type="predicted"/>
<keyword evidence="1" id="KW-1133">Transmembrane helix</keyword>
<dbReference type="AlphaFoldDB" id="A0A382E9T8"/>
<reference evidence="2" key="1">
    <citation type="submission" date="2018-05" db="EMBL/GenBank/DDBJ databases">
        <authorList>
            <person name="Lanie J.A."/>
            <person name="Ng W.-L."/>
            <person name="Kazmierczak K.M."/>
            <person name="Andrzejewski T.M."/>
            <person name="Davidsen T.M."/>
            <person name="Wayne K.J."/>
            <person name="Tettelin H."/>
            <person name="Glass J.I."/>
            <person name="Rusch D."/>
            <person name="Podicherti R."/>
            <person name="Tsui H.-C.T."/>
            <person name="Winkler M.E."/>
        </authorList>
    </citation>
    <scope>NUCLEOTIDE SEQUENCE</scope>
</reference>